<gene>
    <name evidence="2" type="ORF">A3D67_01185</name>
</gene>
<sequence>MHPLAKTKGCISGAYLKIRFRAERRDFYGETGGGGRGISRYFEPEPKRYSQKSRSLRAGMEF</sequence>
<accession>A0A1G2DD59</accession>
<protein>
    <submittedName>
        <fullName evidence="2">Uncharacterized protein</fullName>
    </submittedName>
</protein>
<reference evidence="2 3" key="1">
    <citation type="journal article" date="2016" name="Nat. Commun.">
        <title>Thousands of microbial genomes shed light on interconnected biogeochemical processes in an aquifer system.</title>
        <authorList>
            <person name="Anantharaman K."/>
            <person name="Brown C.T."/>
            <person name="Hug L.A."/>
            <person name="Sharon I."/>
            <person name="Castelle C.J."/>
            <person name="Probst A.J."/>
            <person name="Thomas B.C."/>
            <person name="Singh A."/>
            <person name="Wilkins M.J."/>
            <person name="Karaoz U."/>
            <person name="Brodie E.L."/>
            <person name="Williams K.H."/>
            <person name="Hubbard S.S."/>
            <person name="Banfield J.F."/>
        </authorList>
    </citation>
    <scope>NUCLEOTIDE SEQUENCE [LARGE SCALE GENOMIC DNA]</scope>
</reference>
<organism evidence="2 3">
    <name type="scientific">Candidatus Lloydbacteria bacterium RIFCSPHIGHO2_02_FULL_51_22</name>
    <dbReference type="NCBI Taxonomy" id="1798663"/>
    <lineage>
        <taxon>Bacteria</taxon>
        <taxon>Candidatus Lloydiibacteriota</taxon>
    </lineage>
</organism>
<name>A0A1G2DD59_9BACT</name>
<evidence type="ECO:0000313" key="3">
    <source>
        <dbReference type="Proteomes" id="UP000178099"/>
    </source>
</evidence>
<dbReference type="EMBL" id="MHLN01000032">
    <property type="protein sequence ID" value="OGZ10800.1"/>
    <property type="molecule type" value="Genomic_DNA"/>
</dbReference>
<evidence type="ECO:0000256" key="1">
    <source>
        <dbReference type="SAM" id="MobiDB-lite"/>
    </source>
</evidence>
<dbReference type="AlphaFoldDB" id="A0A1G2DD59"/>
<dbReference type="Proteomes" id="UP000178099">
    <property type="component" value="Unassembled WGS sequence"/>
</dbReference>
<proteinExistence type="predicted"/>
<comment type="caution">
    <text evidence="2">The sequence shown here is derived from an EMBL/GenBank/DDBJ whole genome shotgun (WGS) entry which is preliminary data.</text>
</comment>
<feature type="region of interest" description="Disordered" evidence="1">
    <location>
        <begin position="29"/>
        <end position="62"/>
    </location>
</feature>
<evidence type="ECO:0000313" key="2">
    <source>
        <dbReference type="EMBL" id="OGZ10800.1"/>
    </source>
</evidence>